<dbReference type="PROSITE" id="PS00028">
    <property type="entry name" value="ZINC_FINGER_C2H2_1"/>
    <property type="match status" value="2"/>
</dbReference>
<dbReference type="GO" id="GO:0010468">
    <property type="term" value="P:regulation of gene expression"/>
    <property type="evidence" value="ECO:0007669"/>
    <property type="project" value="TreeGrafter"/>
</dbReference>
<dbReference type="Gene3D" id="3.30.160.60">
    <property type="entry name" value="Classic Zinc Finger"/>
    <property type="match status" value="3"/>
</dbReference>
<comment type="subcellular location">
    <subcellularLocation>
        <location evidence="1">Nucleus</location>
    </subcellularLocation>
</comment>
<proteinExistence type="predicted"/>
<evidence type="ECO:0000256" key="1">
    <source>
        <dbReference type="ARBA" id="ARBA00004123"/>
    </source>
</evidence>
<dbReference type="InterPro" id="IPR036236">
    <property type="entry name" value="Znf_C2H2_sf"/>
</dbReference>
<dbReference type="InterPro" id="IPR013087">
    <property type="entry name" value="Znf_C2H2_type"/>
</dbReference>
<accession>A0A9J6BBG5</accession>
<keyword evidence="6" id="KW-0539">Nucleus</keyword>
<dbReference type="Pfam" id="PF00096">
    <property type="entry name" value="zf-C2H2"/>
    <property type="match status" value="3"/>
</dbReference>
<keyword evidence="5" id="KW-0862">Zinc</keyword>
<evidence type="ECO:0000256" key="6">
    <source>
        <dbReference type="ARBA" id="ARBA00023242"/>
    </source>
</evidence>
<evidence type="ECO:0000256" key="3">
    <source>
        <dbReference type="ARBA" id="ARBA00022737"/>
    </source>
</evidence>
<evidence type="ECO:0000256" key="2">
    <source>
        <dbReference type="ARBA" id="ARBA00022723"/>
    </source>
</evidence>
<dbReference type="SUPFAM" id="SSF57667">
    <property type="entry name" value="beta-beta-alpha zinc fingers"/>
    <property type="match status" value="2"/>
</dbReference>
<dbReference type="GO" id="GO:0005634">
    <property type="term" value="C:nucleus"/>
    <property type="evidence" value="ECO:0007669"/>
    <property type="project" value="UniProtKB-SubCell"/>
</dbReference>
<reference evidence="9" key="1">
    <citation type="submission" date="2021-03" db="EMBL/GenBank/DDBJ databases">
        <title>Chromosome level genome of the anhydrobiotic midge Polypedilum vanderplanki.</title>
        <authorList>
            <person name="Yoshida Y."/>
            <person name="Kikawada T."/>
            <person name="Gusev O."/>
        </authorList>
    </citation>
    <scope>NUCLEOTIDE SEQUENCE</scope>
    <source>
        <strain evidence="9">NIAS01</strain>
        <tissue evidence="9">Whole body or cell culture</tissue>
    </source>
</reference>
<protein>
    <recommendedName>
        <fullName evidence="8">C2H2-type domain-containing protein</fullName>
    </recommendedName>
</protein>
<dbReference type="PANTHER" id="PTHR16515">
    <property type="entry name" value="PR DOMAIN ZINC FINGER PROTEIN"/>
    <property type="match status" value="1"/>
</dbReference>
<dbReference type="GO" id="GO:0008270">
    <property type="term" value="F:zinc ion binding"/>
    <property type="evidence" value="ECO:0007669"/>
    <property type="project" value="UniProtKB-KW"/>
</dbReference>
<evidence type="ECO:0000313" key="9">
    <source>
        <dbReference type="EMBL" id="KAG5666875.1"/>
    </source>
</evidence>
<evidence type="ECO:0000313" key="10">
    <source>
        <dbReference type="Proteomes" id="UP001107558"/>
    </source>
</evidence>
<dbReference type="PROSITE" id="PS50157">
    <property type="entry name" value="ZINC_FINGER_C2H2_2"/>
    <property type="match status" value="2"/>
</dbReference>
<dbReference type="EMBL" id="JADBJN010000004">
    <property type="protein sequence ID" value="KAG5666875.1"/>
    <property type="molecule type" value="Genomic_DNA"/>
</dbReference>
<feature type="domain" description="C2H2-type" evidence="8">
    <location>
        <begin position="206"/>
        <end position="234"/>
    </location>
</feature>
<dbReference type="InterPro" id="IPR050331">
    <property type="entry name" value="Zinc_finger"/>
</dbReference>
<gene>
    <name evidence="9" type="ORF">PVAND_014883</name>
</gene>
<comment type="caution">
    <text evidence="9">The sequence shown here is derived from an EMBL/GenBank/DDBJ whole genome shotgun (WGS) entry which is preliminary data.</text>
</comment>
<dbReference type="OrthoDB" id="7775629at2759"/>
<organism evidence="9 10">
    <name type="scientific">Polypedilum vanderplanki</name>
    <name type="common">Sleeping chironomid midge</name>
    <dbReference type="NCBI Taxonomy" id="319348"/>
    <lineage>
        <taxon>Eukaryota</taxon>
        <taxon>Metazoa</taxon>
        <taxon>Ecdysozoa</taxon>
        <taxon>Arthropoda</taxon>
        <taxon>Hexapoda</taxon>
        <taxon>Insecta</taxon>
        <taxon>Pterygota</taxon>
        <taxon>Neoptera</taxon>
        <taxon>Endopterygota</taxon>
        <taxon>Diptera</taxon>
        <taxon>Nematocera</taxon>
        <taxon>Chironomoidea</taxon>
        <taxon>Chironomidae</taxon>
        <taxon>Chironominae</taxon>
        <taxon>Polypedilum</taxon>
        <taxon>Polypedilum</taxon>
    </lineage>
</organism>
<dbReference type="AlphaFoldDB" id="A0A9J6BBG5"/>
<sequence>MAKASTSKSSTIVQVEDLTYDESTVESEQMFEIANVNGADDEIDPLAVVIRNPFEEEQIKVEPDFHFNEDDESQEFNQEYGEDYQNMDEDAEFVITEIDDPNAYAAFENEESSTSSQQPQYNCKVCGKSFIYLKSFNQHRLTHALRTDMTECQICHKELKRSAMDYHMKYKHSEERNFQCALCFSRFKSPGALRHHVATFHPYKGIECDDCERVFKTTEHLKKHREIAHRFKKRGVEKYVCEYCKKEFDKQGQLTLHIGILGKKLGKCRDTL</sequence>
<dbReference type="PANTHER" id="PTHR16515:SF66">
    <property type="entry name" value="C2H2-TYPE DOMAIN-CONTAINING PROTEIN"/>
    <property type="match status" value="1"/>
</dbReference>
<keyword evidence="2" id="KW-0479">Metal-binding</keyword>
<evidence type="ECO:0000256" key="4">
    <source>
        <dbReference type="ARBA" id="ARBA00022771"/>
    </source>
</evidence>
<keyword evidence="4 7" id="KW-0863">Zinc-finger</keyword>
<evidence type="ECO:0000259" key="8">
    <source>
        <dbReference type="PROSITE" id="PS50157"/>
    </source>
</evidence>
<name>A0A9J6BBG5_POLVA</name>
<dbReference type="SMART" id="SM00355">
    <property type="entry name" value="ZnF_C2H2"/>
    <property type="match status" value="5"/>
</dbReference>
<feature type="domain" description="C2H2-type" evidence="8">
    <location>
        <begin position="121"/>
        <end position="148"/>
    </location>
</feature>
<keyword evidence="10" id="KW-1185">Reference proteome</keyword>
<dbReference type="Proteomes" id="UP001107558">
    <property type="component" value="Chromosome 4"/>
</dbReference>
<keyword evidence="3" id="KW-0677">Repeat</keyword>
<evidence type="ECO:0000256" key="7">
    <source>
        <dbReference type="PROSITE-ProRule" id="PRU00042"/>
    </source>
</evidence>
<evidence type="ECO:0000256" key="5">
    <source>
        <dbReference type="ARBA" id="ARBA00022833"/>
    </source>
</evidence>